<keyword evidence="2" id="KW-1185">Reference proteome</keyword>
<sequence>MLDLLVYLDELLIKNLNSVVVNGYIDIRTFRRIKDRTVGGNVRVGERNSKELDFKDQRDKIEGYKSKHNSCEESQQDGKERSLGFEGRDFDRVEQEIKKISTVFTLHNDLINRMYSNNHMKKISYKSIKNGNVKVGDYVEVTGCIQEVSLPEYIDTVLNSINCYGIDFFNSILDKNKLDSLNFNIIYNLLSGIKNSITQNGSRDLIVKNQDVSILLTINQNNFINNGYSMFDFVQCSCKIYGKVMMIKEDKDKCISLLRKSSQENYYEKILNSIEPYLDILRKNNIILPEKPECNIKGKMIMILPMSICI</sequence>
<dbReference type="Proteomes" id="UP000306888">
    <property type="component" value="Unassembled WGS sequence"/>
</dbReference>
<dbReference type="InterPro" id="IPR045633">
    <property type="entry name" value="DUF6414"/>
</dbReference>
<organism evidence="1 2">
    <name type="scientific">Clostridium sartagoforme</name>
    <dbReference type="NCBI Taxonomy" id="84031"/>
    <lineage>
        <taxon>Bacteria</taxon>
        <taxon>Bacillati</taxon>
        <taxon>Bacillota</taxon>
        <taxon>Clostridia</taxon>
        <taxon>Eubacteriales</taxon>
        <taxon>Clostridiaceae</taxon>
        <taxon>Clostridium</taxon>
    </lineage>
</organism>
<proteinExistence type="predicted"/>
<dbReference type="AlphaFoldDB" id="A0A4S2DP95"/>
<dbReference type="EMBL" id="SRYR01000001">
    <property type="protein sequence ID" value="TGY44209.1"/>
    <property type="molecule type" value="Genomic_DNA"/>
</dbReference>
<gene>
    <name evidence="1" type="ORF">E5347_05160</name>
</gene>
<protein>
    <submittedName>
        <fullName evidence="1">Uncharacterized protein</fullName>
    </submittedName>
</protein>
<reference evidence="1 2" key="1">
    <citation type="submission" date="2019-04" db="EMBL/GenBank/DDBJ databases">
        <title>Microbes associate with the intestines of laboratory mice.</title>
        <authorList>
            <person name="Navarre W."/>
            <person name="Wong E."/>
            <person name="Huang K."/>
            <person name="Tropini C."/>
            <person name="Ng K."/>
            <person name="Yu B."/>
        </authorList>
    </citation>
    <scope>NUCLEOTIDE SEQUENCE [LARGE SCALE GENOMIC DNA]</scope>
    <source>
        <strain evidence="1 2">NM50_B9-20</strain>
    </source>
</reference>
<name>A0A4S2DP95_9CLOT</name>
<comment type="caution">
    <text evidence="1">The sequence shown here is derived from an EMBL/GenBank/DDBJ whole genome shotgun (WGS) entry which is preliminary data.</text>
</comment>
<evidence type="ECO:0000313" key="1">
    <source>
        <dbReference type="EMBL" id="TGY44209.1"/>
    </source>
</evidence>
<dbReference type="RefSeq" id="WP_136005254.1">
    <property type="nucleotide sequence ID" value="NZ_SRYR01000001.1"/>
</dbReference>
<dbReference type="Pfam" id="PF19952">
    <property type="entry name" value="DUF6414"/>
    <property type="match status" value="1"/>
</dbReference>
<dbReference type="OrthoDB" id="1904240at2"/>
<evidence type="ECO:0000313" key="2">
    <source>
        <dbReference type="Proteomes" id="UP000306888"/>
    </source>
</evidence>
<accession>A0A4S2DP95</accession>